<feature type="domain" description="C-type lectin" evidence="3">
    <location>
        <begin position="639"/>
        <end position="759"/>
    </location>
</feature>
<evidence type="ECO:0000313" key="5">
    <source>
        <dbReference type="Proteomes" id="UP000494165"/>
    </source>
</evidence>
<dbReference type="Proteomes" id="UP000494165">
    <property type="component" value="Unassembled WGS sequence"/>
</dbReference>
<dbReference type="EMBL" id="CADEPI010000052">
    <property type="protein sequence ID" value="CAB3370397.1"/>
    <property type="molecule type" value="Genomic_DNA"/>
</dbReference>
<dbReference type="Pfam" id="PF01395">
    <property type="entry name" value="PBP_GOBP"/>
    <property type="match status" value="1"/>
</dbReference>
<accession>A0A8S1CF62</accession>
<dbReference type="SMART" id="SM00034">
    <property type="entry name" value="CLECT"/>
    <property type="match status" value="3"/>
</dbReference>
<comment type="caution">
    <text evidence="4">The sequence shown here is derived from an EMBL/GenBank/DDBJ whole genome shotgun (WGS) entry which is preliminary data.</text>
</comment>
<protein>
    <recommendedName>
        <fullName evidence="3">C-type lectin domain-containing protein</fullName>
    </recommendedName>
</protein>
<dbReference type="CDD" id="cd00037">
    <property type="entry name" value="CLECT"/>
    <property type="match status" value="2"/>
</dbReference>
<sequence length="1078" mass="119063">MNLMYCSLVFLVLVRIAQTKNQKNNIKSVKKTIIFRNNKPIVLHLRKTQQRKHIIKCCGFRKCLPNKNAMKFRTSPTIKNASDVAIATSRHENAVTATGSRAEDEQKSFVPTFSDSYHDFTRTSAGFTSDNVPVDNLQSSTPDVTTKESTDQGVVKGFSEFPEIPSIPTPSTGTLTAGTSGATAVAILTSLSHNQTSETSQQDTTTTTQFLDLKETATSFTMRTTTITIAPISIALTPQTTTITMPSTSRTAGTTRITSTKITTSTTTTTPAPCQLTCTDFHNFLLNPTEKPSQADGSLQNVPTCNNRQYFVSNTAVSRNEAGLRCKAMKMTLLTVATLEELDCLSNLKADTFWTSGSNEDKNCDSEKKYAWCSTGYNVTSSLVSLDKFWLPTTAAPSSLDRCLAVVTSKKGMVHRKCSDPLPFICQFSVDCPKMCNKNDSLFDSAGNIINRTSYGLWLNIGKYTYLLGNKPMPWLASYLQCCTLGMEGLNIDSKTEQLALTNYSLSFNISDWKANFNYWTSGTWKGAPAGQWSWCEPSGPSIFAPGIVWERGQPDNNGGNESCVHFRFVLNATGTVLTDRNCSNKFIFACKTEITTTTPKPCTASCPKETCVRNATLFDSDKILKNFFSYGNWYDGCGRNFLIYTANSSQWKTAWNQCCDIGLTLASMESAGKLSCYSKITSKFAPATYGDFWLSGTDLGCDSYFRWCSRSQDFVNPELRWKAGHPQAGLDCVYLEVRNGSVLLVTANCNEEKNFLCEVRKKATFQKAMQAECAETWDITADQIDLLLNATAFLAATISINLKCFLKCIGVENGMFDLGALNSIATLRQIEFASQEQPEKLEQGFVAYDDCSGKTSDDECVTAYETFKCGQEKAPALVSKIITNNFGNATLLYPPTPCIPIRRTCWLSDSIPCQINQTAIDKLNATSSDSFGTLTLYENRLYYVGYYIASGTDPVAAFKHCCELGMKFFEPETATDLATASTLLSGKGYAAIVGETEFVNQTHEVWCRSRKVLPDAHYAANAIRYPCITSMVVFNTALQQLRMTTYPFGNGSIIDEYLKLNYTAMNVINNFICVKKP</sequence>
<organism evidence="4 5">
    <name type="scientific">Cloeon dipterum</name>
    <dbReference type="NCBI Taxonomy" id="197152"/>
    <lineage>
        <taxon>Eukaryota</taxon>
        <taxon>Metazoa</taxon>
        <taxon>Ecdysozoa</taxon>
        <taxon>Arthropoda</taxon>
        <taxon>Hexapoda</taxon>
        <taxon>Insecta</taxon>
        <taxon>Pterygota</taxon>
        <taxon>Palaeoptera</taxon>
        <taxon>Ephemeroptera</taxon>
        <taxon>Pisciforma</taxon>
        <taxon>Baetidae</taxon>
        <taxon>Cloeon</taxon>
    </lineage>
</organism>
<dbReference type="Gene3D" id="1.10.238.20">
    <property type="entry name" value="Pheromone/general odorant binding protein domain"/>
    <property type="match status" value="1"/>
</dbReference>
<gene>
    <name evidence="4" type="ORF">CLODIP_2_CD10713</name>
</gene>
<keyword evidence="5" id="KW-1185">Reference proteome</keyword>
<feature type="domain" description="C-type lectin" evidence="3">
    <location>
        <begin position="305"/>
        <end position="427"/>
    </location>
</feature>
<feature type="signal peptide" evidence="2">
    <location>
        <begin position="1"/>
        <end position="19"/>
    </location>
</feature>
<reference evidence="4 5" key="1">
    <citation type="submission" date="2020-04" db="EMBL/GenBank/DDBJ databases">
        <authorList>
            <person name="Alioto T."/>
            <person name="Alioto T."/>
            <person name="Gomez Garrido J."/>
        </authorList>
    </citation>
    <scope>NUCLEOTIDE SEQUENCE [LARGE SCALE GENOMIC DNA]</scope>
</reference>
<dbReference type="InterPro" id="IPR036728">
    <property type="entry name" value="PBP_GOBP_sf"/>
</dbReference>
<evidence type="ECO:0000256" key="1">
    <source>
        <dbReference type="SAM" id="MobiDB-lite"/>
    </source>
</evidence>
<feature type="region of interest" description="Disordered" evidence="1">
    <location>
        <begin position="131"/>
        <end position="151"/>
    </location>
</feature>
<proteinExistence type="predicted"/>
<dbReference type="CDD" id="cd23992">
    <property type="entry name" value="PBP_GOBP"/>
    <property type="match status" value="1"/>
</dbReference>
<dbReference type="InterPro" id="IPR006170">
    <property type="entry name" value="PBP/GOBP"/>
</dbReference>
<name>A0A8S1CF62_9INSE</name>
<feature type="domain" description="C-type lectin" evidence="3">
    <location>
        <begin position="461"/>
        <end position="592"/>
    </location>
</feature>
<dbReference type="AlphaFoldDB" id="A0A8S1CF62"/>
<feature type="chain" id="PRO_5035876042" description="C-type lectin domain-containing protein" evidence="2">
    <location>
        <begin position="20"/>
        <end position="1078"/>
    </location>
</feature>
<keyword evidence="2" id="KW-0732">Signal</keyword>
<dbReference type="SUPFAM" id="SSF47565">
    <property type="entry name" value="Insect pheromone/odorant-binding proteins"/>
    <property type="match status" value="1"/>
</dbReference>
<evidence type="ECO:0000313" key="4">
    <source>
        <dbReference type="EMBL" id="CAB3370397.1"/>
    </source>
</evidence>
<dbReference type="Gene3D" id="3.10.100.10">
    <property type="entry name" value="Mannose-Binding Protein A, subunit A"/>
    <property type="match status" value="3"/>
</dbReference>
<dbReference type="PROSITE" id="PS50041">
    <property type="entry name" value="C_TYPE_LECTIN_2"/>
    <property type="match status" value="3"/>
</dbReference>
<evidence type="ECO:0000259" key="3">
    <source>
        <dbReference type="PROSITE" id="PS50041"/>
    </source>
</evidence>
<dbReference type="GO" id="GO:0005549">
    <property type="term" value="F:odorant binding"/>
    <property type="evidence" value="ECO:0007669"/>
    <property type="project" value="InterPro"/>
</dbReference>
<dbReference type="SUPFAM" id="SSF56436">
    <property type="entry name" value="C-type lectin-like"/>
    <property type="match status" value="3"/>
</dbReference>
<dbReference type="InterPro" id="IPR001304">
    <property type="entry name" value="C-type_lectin-like"/>
</dbReference>
<evidence type="ECO:0000256" key="2">
    <source>
        <dbReference type="SAM" id="SignalP"/>
    </source>
</evidence>
<dbReference type="InterPro" id="IPR016186">
    <property type="entry name" value="C-type_lectin-like/link_sf"/>
</dbReference>
<dbReference type="InterPro" id="IPR016187">
    <property type="entry name" value="CTDL_fold"/>
</dbReference>
<feature type="compositionally biased region" description="Polar residues" evidence="1">
    <location>
        <begin position="131"/>
        <end position="144"/>
    </location>
</feature>